<proteinExistence type="predicted"/>
<evidence type="ECO:0000313" key="2">
    <source>
        <dbReference type="EMBL" id="MFC5064607.1"/>
    </source>
</evidence>
<dbReference type="InterPro" id="IPR011251">
    <property type="entry name" value="Luciferase-like_dom"/>
</dbReference>
<dbReference type="PANTHER" id="PTHR43244">
    <property type="match status" value="1"/>
</dbReference>
<keyword evidence="3" id="KW-1185">Reference proteome</keyword>
<dbReference type="EMBL" id="JBHSIV010000024">
    <property type="protein sequence ID" value="MFC5064607.1"/>
    <property type="molecule type" value="Genomic_DNA"/>
</dbReference>
<sequence>MPVRLETLLPLGKVDPGLRAPATPLDLGAVAETARFLEGIGYGGLAVEETKDDPFVVLALAAAATTTLRTTTAVAIAFPRSPTVMALQAWTQQKLSGGRFTLGLGTQVRGHVRRRYGMEWHPPAPWMREYVQAMRAVWDTWQHGTPLAHSGERYQLDLMVPLFDAGPIEHPDVPVQLAAVNTNMCAVAGEVADGVRPHPVCTPSYIAEVMLPAVRRGAARSGRPLDDFRVCMKPLVASARTGAELERKVEDARARIAFYASTPGYRAAFDHLGLSDLASEAKELSKAQRWEELPAMIDDETLHRFVVIGTHDEIGERLLERYAGVVTDVEFSIAVADDTDRAALADLAAVVQGADDSAARAEIATGRQATDVR</sequence>
<dbReference type="InterPro" id="IPR019919">
    <property type="entry name" value="Lucif-like_OxRdtase_MSMEG_2256"/>
</dbReference>
<dbReference type="EC" id="1.-.-.-" evidence="2"/>
<dbReference type="Proteomes" id="UP001595947">
    <property type="component" value="Unassembled WGS sequence"/>
</dbReference>
<feature type="domain" description="Luciferase-like" evidence="1">
    <location>
        <begin position="22"/>
        <end position="326"/>
    </location>
</feature>
<dbReference type="SUPFAM" id="SSF51679">
    <property type="entry name" value="Bacterial luciferase-like"/>
    <property type="match status" value="1"/>
</dbReference>
<dbReference type="PANTHER" id="PTHR43244:SF2">
    <property type="entry name" value="CONSERVED HYPOTHETICAL ALANINE AND PROLINE-RICH PROTEIN"/>
    <property type="match status" value="1"/>
</dbReference>
<dbReference type="Pfam" id="PF00296">
    <property type="entry name" value="Bac_luciferase"/>
    <property type="match status" value="1"/>
</dbReference>
<gene>
    <name evidence="2" type="ORF">ACFPBZ_20460</name>
</gene>
<comment type="caution">
    <text evidence="2">The sequence shown here is derived from an EMBL/GenBank/DDBJ whole genome shotgun (WGS) entry which is preliminary data.</text>
</comment>
<keyword evidence="2" id="KW-0560">Oxidoreductase</keyword>
<organism evidence="2 3">
    <name type="scientific">Actinomycetospora atypica</name>
    <dbReference type="NCBI Taxonomy" id="1290095"/>
    <lineage>
        <taxon>Bacteria</taxon>
        <taxon>Bacillati</taxon>
        <taxon>Actinomycetota</taxon>
        <taxon>Actinomycetes</taxon>
        <taxon>Pseudonocardiales</taxon>
        <taxon>Pseudonocardiaceae</taxon>
        <taxon>Actinomycetospora</taxon>
    </lineage>
</organism>
<dbReference type="InterPro" id="IPR050564">
    <property type="entry name" value="F420-G6PD/mer"/>
</dbReference>
<accession>A0ABV9YRS8</accession>
<name>A0ABV9YRS8_9PSEU</name>
<reference evidence="3" key="1">
    <citation type="journal article" date="2019" name="Int. J. Syst. Evol. Microbiol.">
        <title>The Global Catalogue of Microorganisms (GCM) 10K type strain sequencing project: providing services to taxonomists for standard genome sequencing and annotation.</title>
        <authorList>
            <consortium name="The Broad Institute Genomics Platform"/>
            <consortium name="The Broad Institute Genome Sequencing Center for Infectious Disease"/>
            <person name="Wu L."/>
            <person name="Ma J."/>
        </authorList>
    </citation>
    <scope>NUCLEOTIDE SEQUENCE [LARGE SCALE GENOMIC DNA]</scope>
    <source>
        <strain evidence="3">CGMCC 4.7093</strain>
    </source>
</reference>
<evidence type="ECO:0000313" key="3">
    <source>
        <dbReference type="Proteomes" id="UP001595947"/>
    </source>
</evidence>
<dbReference type="GO" id="GO:0016491">
    <property type="term" value="F:oxidoreductase activity"/>
    <property type="evidence" value="ECO:0007669"/>
    <property type="project" value="UniProtKB-KW"/>
</dbReference>
<dbReference type="CDD" id="cd01097">
    <property type="entry name" value="Tetrahydromethanopterin_reductase"/>
    <property type="match status" value="1"/>
</dbReference>
<dbReference type="Gene3D" id="3.20.20.30">
    <property type="entry name" value="Luciferase-like domain"/>
    <property type="match status" value="1"/>
</dbReference>
<evidence type="ECO:0000259" key="1">
    <source>
        <dbReference type="Pfam" id="PF00296"/>
    </source>
</evidence>
<dbReference type="RefSeq" id="WP_378037949.1">
    <property type="nucleotide sequence ID" value="NZ_JBHSIV010000024.1"/>
</dbReference>
<dbReference type="NCBIfam" id="TIGR03617">
    <property type="entry name" value="F420_MSMEG_2256"/>
    <property type="match status" value="1"/>
</dbReference>
<protein>
    <submittedName>
        <fullName evidence="2">TIGR03617 family F420-dependent LLM class oxidoreductase</fullName>
        <ecNumber evidence="2">1.-.-.-</ecNumber>
    </submittedName>
</protein>
<dbReference type="InterPro" id="IPR036661">
    <property type="entry name" value="Luciferase-like_sf"/>
</dbReference>